<protein>
    <recommendedName>
        <fullName evidence="1">DNA-directed DNA polymerase</fullName>
        <ecNumber evidence="1">2.7.7.7</ecNumber>
    </recommendedName>
</protein>
<dbReference type="PROSITE" id="PS00447">
    <property type="entry name" value="DNA_POLYMERASE_A"/>
    <property type="match status" value="1"/>
</dbReference>
<keyword evidence="4" id="KW-0239">DNA-directed DNA polymerase</keyword>
<evidence type="ECO:0000313" key="8">
    <source>
        <dbReference type="EMBL" id="KKL95943.1"/>
    </source>
</evidence>
<organism evidence="8">
    <name type="scientific">marine sediment metagenome</name>
    <dbReference type="NCBI Taxonomy" id="412755"/>
    <lineage>
        <taxon>unclassified sequences</taxon>
        <taxon>metagenomes</taxon>
        <taxon>ecological metagenomes</taxon>
    </lineage>
</organism>
<comment type="catalytic activity">
    <reaction evidence="5">
        <text>DNA(n) + a 2'-deoxyribonucleoside 5'-triphosphate = DNA(n+1) + diphosphate</text>
        <dbReference type="Rhea" id="RHEA:22508"/>
        <dbReference type="Rhea" id="RHEA-COMP:17339"/>
        <dbReference type="Rhea" id="RHEA-COMP:17340"/>
        <dbReference type="ChEBI" id="CHEBI:33019"/>
        <dbReference type="ChEBI" id="CHEBI:61560"/>
        <dbReference type="ChEBI" id="CHEBI:173112"/>
        <dbReference type="EC" id="2.7.7.7"/>
    </reaction>
</comment>
<evidence type="ECO:0000256" key="5">
    <source>
        <dbReference type="ARBA" id="ARBA00049244"/>
    </source>
</evidence>
<keyword evidence="2" id="KW-0808">Transferase</keyword>
<dbReference type="InterPro" id="IPR012337">
    <property type="entry name" value="RNaseH-like_sf"/>
</dbReference>
<dbReference type="InterPro" id="IPR002298">
    <property type="entry name" value="DNA_polymerase_A"/>
</dbReference>
<dbReference type="GO" id="GO:0006261">
    <property type="term" value="P:DNA-templated DNA replication"/>
    <property type="evidence" value="ECO:0007669"/>
    <property type="project" value="InterPro"/>
</dbReference>
<feature type="domain" description="DNA-directed DNA polymerase family A palm" evidence="7">
    <location>
        <begin position="299"/>
        <end position="514"/>
    </location>
</feature>
<dbReference type="SUPFAM" id="SSF53098">
    <property type="entry name" value="Ribonuclease H-like"/>
    <property type="match status" value="1"/>
</dbReference>
<dbReference type="EMBL" id="LAZR01018558">
    <property type="protein sequence ID" value="KKL95943.1"/>
    <property type="molecule type" value="Genomic_DNA"/>
</dbReference>
<dbReference type="Pfam" id="PF00476">
    <property type="entry name" value="DNA_pol_A"/>
    <property type="match status" value="1"/>
</dbReference>
<evidence type="ECO:0000256" key="4">
    <source>
        <dbReference type="ARBA" id="ARBA00022932"/>
    </source>
</evidence>
<dbReference type="InterPro" id="IPR036397">
    <property type="entry name" value="RNaseH_sf"/>
</dbReference>
<dbReference type="SMART" id="SM00482">
    <property type="entry name" value="POLAc"/>
    <property type="match status" value="1"/>
</dbReference>
<dbReference type="GO" id="GO:0006302">
    <property type="term" value="P:double-strand break repair"/>
    <property type="evidence" value="ECO:0007669"/>
    <property type="project" value="TreeGrafter"/>
</dbReference>
<evidence type="ECO:0000256" key="1">
    <source>
        <dbReference type="ARBA" id="ARBA00012417"/>
    </source>
</evidence>
<evidence type="ECO:0000256" key="6">
    <source>
        <dbReference type="SAM" id="MobiDB-lite"/>
    </source>
</evidence>
<gene>
    <name evidence="8" type="ORF">LCGC14_1849530</name>
</gene>
<name>A0A0F9GB02_9ZZZZ</name>
<sequence>MIGFDTLAAAGLIDEQRPMNLKDLAGVALGVDNWGKGSQAFGYKEGPPEEILARNAARPTKAHLGDLWGDEGMGPYCARDVAYTHMLYESQKPQLREEQGLSKLLKYLTLPGLEAFGEIEKNGIYLDWEYAAESENILSIRADEAEQELLEAIDSDLLDEWYEKGLTTKEKKAGATIPEKPVLGNEHFLRALLFTDERGLLLNPISFTPARHEPRVDEGSLKELDHDIPRSLIELRQARKNLSFFDQWREWRCDCGRVHPYFNVLKGGGGDGDDDRGGTVSGRRSCDRPNMQQVPKFALMRGCVSAQPGWLFLEVDYSQLEVRIMAWLSGDETLLAIYNDPDGDVYRHFASVANDIPESEVTKEQRNKAKPIVLGLLYGMGWRTLQKYAASQYGVHFTEAEAETQHRLFFSTYIGVARFHLQQKRLVNANLQVESPTGRIRHLMDILSYDKFIRGKAERQAINSPDQGTGGDMNLASIIELMGFTEFYEGLDPAEVRVVGDVHDAIHFELRLDTWRANAKKILEVMEHPRVLIEKLVGAPFPLPMVAEGTVGARWGQGQGFTLNGSAKIMALADIEIDPRWGEHRFDEELGYYKLPEGVA</sequence>
<dbReference type="SUPFAM" id="SSF56672">
    <property type="entry name" value="DNA/RNA polymerases"/>
    <property type="match status" value="1"/>
</dbReference>
<dbReference type="InterPro" id="IPR019760">
    <property type="entry name" value="DNA-dir_DNA_pol_A_CS"/>
</dbReference>
<evidence type="ECO:0000256" key="2">
    <source>
        <dbReference type="ARBA" id="ARBA00022679"/>
    </source>
</evidence>
<dbReference type="PRINTS" id="PR00868">
    <property type="entry name" value="DNAPOLI"/>
</dbReference>
<dbReference type="Gene3D" id="1.10.150.20">
    <property type="entry name" value="5' to 3' exonuclease, C-terminal subdomain"/>
    <property type="match status" value="1"/>
</dbReference>
<comment type="caution">
    <text evidence="8">The sequence shown here is derived from an EMBL/GenBank/DDBJ whole genome shotgun (WGS) entry which is preliminary data.</text>
</comment>
<reference evidence="8" key="1">
    <citation type="journal article" date="2015" name="Nature">
        <title>Complex archaea that bridge the gap between prokaryotes and eukaryotes.</title>
        <authorList>
            <person name="Spang A."/>
            <person name="Saw J.H."/>
            <person name="Jorgensen S.L."/>
            <person name="Zaremba-Niedzwiedzka K."/>
            <person name="Martijn J."/>
            <person name="Lind A.E."/>
            <person name="van Eijk R."/>
            <person name="Schleper C."/>
            <person name="Guy L."/>
            <person name="Ettema T.J."/>
        </authorList>
    </citation>
    <scope>NUCLEOTIDE SEQUENCE</scope>
</reference>
<dbReference type="GO" id="GO:0003887">
    <property type="term" value="F:DNA-directed DNA polymerase activity"/>
    <property type="evidence" value="ECO:0007669"/>
    <property type="project" value="UniProtKB-KW"/>
</dbReference>
<evidence type="ECO:0000256" key="3">
    <source>
        <dbReference type="ARBA" id="ARBA00022695"/>
    </source>
</evidence>
<dbReference type="EC" id="2.7.7.7" evidence="1"/>
<dbReference type="AlphaFoldDB" id="A0A0F9GB02"/>
<feature type="region of interest" description="Disordered" evidence="6">
    <location>
        <begin position="268"/>
        <end position="288"/>
    </location>
</feature>
<dbReference type="Gene3D" id="3.30.420.10">
    <property type="entry name" value="Ribonuclease H-like superfamily/Ribonuclease H"/>
    <property type="match status" value="1"/>
</dbReference>
<keyword evidence="3" id="KW-0548">Nucleotidyltransferase</keyword>
<proteinExistence type="predicted"/>
<dbReference type="GO" id="GO:0003677">
    <property type="term" value="F:DNA binding"/>
    <property type="evidence" value="ECO:0007669"/>
    <property type="project" value="InterPro"/>
</dbReference>
<dbReference type="InterPro" id="IPR043502">
    <property type="entry name" value="DNA/RNA_pol_sf"/>
</dbReference>
<dbReference type="InterPro" id="IPR001098">
    <property type="entry name" value="DNA-dir_DNA_pol_A_palm_dom"/>
</dbReference>
<evidence type="ECO:0000259" key="7">
    <source>
        <dbReference type="SMART" id="SM00482"/>
    </source>
</evidence>
<dbReference type="PANTHER" id="PTHR10133">
    <property type="entry name" value="DNA POLYMERASE I"/>
    <property type="match status" value="1"/>
</dbReference>
<dbReference type="Gene3D" id="3.30.70.370">
    <property type="match status" value="1"/>
</dbReference>
<dbReference type="PANTHER" id="PTHR10133:SF62">
    <property type="entry name" value="DNA POLYMERASE THETA"/>
    <property type="match status" value="1"/>
</dbReference>
<accession>A0A0F9GB02</accession>